<dbReference type="Gene3D" id="2.60.40.1930">
    <property type="match status" value="1"/>
</dbReference>
<dbReference type="EMBL" id="CP012801">
    <property type="protein sequence ID" value="ALJ58439.1"/>
    <property type="molecule type" value="Genomic_DNA"/>
</dbReference>
<gene>
    <name evidence="1" type="ORF">BcellWH2_01177</name>
</gene>
<name>A0A0P0FLR3_9BACE</name>
<accession>A0A0P0FLR3</accession>
<proteinExistence type="predicted"/>
<sequence length="935" mass="107263">MRNSRIRYLLTIWVILFVSIFTCNAQQIDTVYMNKIASSFKQITNLPQEKVYLHTDKPYYFVGDTIWLKAYLVNAITHFSGNGSQYVYVELINRKDKVLQRIKIQQDKDLFASYLTLPKTLEAGDYYLRAYTHWMLNEDSSFYFSKNLKILASQSSFMYPEIRYEQKGKKRTAIITFKRPDNGVYAGNYVHYMVRTKTHENKFRQQQTNKNGEIQIDIPEKEEIEQYIYVVLEDKQLKYKHTFYVPDTFDYQVDFFPEGGNLIGGCTQKIGIKAIDINGNSVEIAGDILNSNGDTITHFKSVYAGMGNFILPVSMDEKYKAIVSTTEGIKKEFSLPEPEANRLALSITERNGVIHYTILHTPQKKLSENLYLVAHIRGFLLFIQPIEKEQGAINLQSVPEGILTLTLLDGNYLPHSERLAFVRRENNSVWKLTPDKSSYDSRSPVSLDIHLSDLSGQPIKGNFSLSVTDNYAIGCDSIGDNILSNLLLTSDLKGYIETPGYYFKNNTQRLKACLDNLMLTQGWSRFNVEDLLKEQQTNPQYFMEIGQFVSGKVLDIRNKPLAGKHVNVFVNKRPYPSIYTDSNGVFLVDKLSYADTARVEAQVIEKGKIFRANVQIDRDYFPEATNAHPYINTKYQHQNEYIEEMQSPFVKEDGVLMLRLPEVVINARTLVKDRFSSYKMDDEEMLSQQDARTALDLVKKVPGFRIIDNRPYINPKYSQRPEHLMSNDVNNRNALRPKEKIDYGRTARFMLDNRAVGFNVLSLIDAADIIGVHKIDPEVDAAVNITQNLKYLEAAYNEAFESGATLEELEELEVDKQLQKMKDGSQNISGGCIVLTSRTGNLAIPSNSQGDTAFLLGFNRYKSFYSPKYTTDIERQSSVPDNRTTIYWQPKLLTDENGNANVHFYTADRPSYYTVVIEGITDKGVPCRYEYLLKR</sequence>
<reference evidence="1 2" key="1">
    <citation type="journal article" date="2015" name="Science">
        <title>Genetic determinants of in vivo fitness and diet responsiveness in multiple human gut Bacteroides.</title>
        <authorList>
            <person name="Wu M."/>
            <person name="McNulty N.P."/>
            <person name="Rodionov D.A."/>
            <person name="Khoroshkin M.S."/>
            <person name="Griffin N.W."/>
            <person name="Cheng J."/>
            <person name="Latreille P."/>
            <person name="Kerstetter R.A."/>
            <person name="Terrapon N."/>
            <person name="Henrissat B."/>
            <person name="Osterman A.L."/>
            <person name="Gordon J.I."/>
        </authorList>
    </citation>
    <scope>NUCLEOTIDE SEQUENCE [LARGE SCALE GENOMIC DNA]</scope>
    <source>
        <strain evidence="1 2">WH2</strain>
    </source>
</reference>
<dbReference type="Proteomes" id="UP000061809">
    <property type="component" value="Chromosome"/>
</dbReference>
<organism evidence="1 2">
    <name type="scientific">Bacteroides cellulosilyticus</name>
    <dbReference type="NCBI Taxonomy" id="246787"/>
    <lineage>
        <taxon>Bacteria</taxon>
        <taxon>Pseudomonadati</taxon>
        <taxon>Bacteroidota</taxon>
        <taxon>Bacteroidia</taxon>
        <taxon>Bacteroidales</taxon>
        <taxon>Bacteroidaceae</taxon>
        <taxon>Bacteroides</taxon>
    </lineage>
</organism>
<evidence type="ECO:0000313" key="2">
    <source>
        <dbReference type="Proteomes" id="UP000061809"/>
    </source>
</evidence>
<protein>
    <submittedName>
        <fullName evidence="1">MG2 domain protein</fullName>
    </submittedName>
</protein>
<dbReference type="PATRIC" id="fig|246787.4.peg.1215"/>
<dbReference type="KEGG" id="bcel:BcellWH2_01177"/>
<evidence type="ECO:0000313" key="1">
    <source>
        <dbReference type="EMBL" id="ALJ58439.1"/>
    </source>
</evidence>
<dbReference type="AlphaFoldDB" id="A0A0P0FLR3"/>